<name>B6UHM8_MAIZE</name>
<organism evidence="4">
    <name type="scientific">Zea mays</name>
    <name type="common">Maize</name>
    <dbReference type="NCBI Taxonomy" id="4577"/>
    <lineage>
        <taxon>Eukaryota</taxon>
        <taxon>Viridiplantae</taxon>
        <taxon>Streptophyta</taxon>
        <taxon>Embryophyta</taxon>
        <taxon>Tracheophyta</taxon>
        <taxon>Spermatophyta</taxon>
        <taxon>Magnoliopsida</taxon>
        <taxon>Liliopsida</taxon>
        <taxon>Poales</taxon>
        <taxon>Poaceae</taxon>
        <taxon>PACMAD clade</taxon>
        <taxon>Panicoideae</taxon>
        <taxon>Andropogonodae</taxon>
        <taxon>Andropogoneae</taxon>
        <taxon>Tripsacinae</taxon>
        <taxon>Zea</taxon>
    </lineage>
</organism>
<proteinExistence type="evidence at transcript level"/>
<dbReference type="Pfam" id="PF01190">
    <property type="entry name" value="Pollen_Ole_e_1"/>
    <property type="match status" value="1"/>
</dbReference>
<evidence type="ECO:0000256" key="1">
    <source>
        <dbReference type="ARBA" id="ARBA00022729"/>
    </source>
</evidence>
<feature type="region of interest" description="Disordered" evidence="2">
    <location>
        <begin position="38"/>
        <end position="58"/>
    </location>
</feature>
<accession>B6UHM8</accession>
<feature type="signal peptide" evidence="3">
    <location>
        <begin position="1"/>
        <end position="26"/>
    </location>
</feature>
<feature type="compositionally biased region" description="Low complexity" evidence="2">
    <location>
        <begin position="44"/>
        <end position="58"/>
    </location>
</feature>
<dbReference type="ExpressionAtlas" id="B6UHM8">
    <property type="expression patterns" value="baseline and differential"/>
</dbReference>
<reference evidence="4" key="1">
    <citation type="journal article" date="2009" name="Plant Mol. Biol.">
        <title>Insights into corn genes derived from large-scale cDNA sequencing.</title>
        <authorList>
            <person name="Alexandrov N.N."/>
            <person name="Brover V.V."/>
            <person name="Freidin S."/>
            <person name="Troukhan M.E."/>
            <person name="Tatarinova T.V."/>
            <person name="Zhang H."/>
            <person name="Swaller T.J."/>
            <person name="Lu Y.P."/>
            <person name="Bouck J."/>
            <person name="Flavell R.B."/>
            <person name="Feldmann K.A."/>
        </authorList>
    </citation>
    <scope>NUCLEOTIDE SEQUENCE</scope>
</reference>
<dbReference type="PANTHER" id="PTHR33470">
    <property type="entry name" value="OS01G0164075 PROTEIN"/>
    <property type="match status" value="1"/>
</dbReference>
<dbReference type="EMBL" id="EU976743">
    <property type="protein sequence ID" value="ACG48861.1"/>
    <property type="molecule type" value="mRNA"/>
</dbReference>
<evidence type="ECO:0000256" key="2">
    <source>
        <dbReference type="SAM" id="MobiDB-lite"/>
    </source>
</evidence>
<protein>
    <submittedName>
        <fullName evidence="4">Pistil-specific extensin-like protein</fullName>
    </submittedName>
</protein>
<evidence type="ECO:0000256" key="3">
    <source>
        <dbReference type="SAM" id="SignalP"/>
    </source>
</evidence>
<sequence length="202" mass="21271">MASLKNHCAVVAAVVVAICFVVLAAALPSHASTAVDEPAKYKPSRAPAPSPASASSSYVPPPVQPVIVVQGVIYCKSCKLRGYNSGMDASPLPNATASLVCYGDAESKYRVLNQTSTATDTNGYFIVMVYDVGMFDRRTCRLYLRSSPMALCAAPFMPSTPKLGLTLVRDRAATAPRGARGIFHPKTALMSAPPTAGKCPPY</sequence>
<dbReference type="AlphaFoldDB" id="B6UHM8"/>
<dbReference type="PANTHER" id="PTHR33470:SF8">
    <property type="entry name" value="OS05G0531200 PROTEIN"/>
    <property type="match status" value="1"/>
</dbReference>
<keyword evidence="1 3" id="KW-0732">Signal</keyword>
<feature type="chain" id="PRO_5002850861" evidence="3">
    <location>
        <begin position="27"/>
        <end position="202"/>
    </location>
</feature>
<evidence type="ECO:0000313" key="4">
    <source>
        <dbReference type="EMBL" id="ACG48861.1"/>
    </source>
</evidence>